<feature type="compositionally biased region" description="Polar residues" evidence="3">
    <location>
        <begin position="12"/>
        <end position="43"/>
    </location>
</feature>
<feature type="region of interest" description="Disordered" evidence="3">
    <location>
        <begin position="1"/>
        <end position="66"/>
    </location>
</feature>
<dbReference type="InterPro" id="IPR050188">
    <property type="entry name" value="RluA_PseudoU_synthase"/>
</dbReference>
<dbReference type="WBParaSite" id="PSAMB.scaffold2208size24599.g16868.t1">
    <property type="protein sequence ID" value="PSAMB.scaffold2208size24599.g16868.t1"/>
    <property type="gene ID" value="PSAMB.scaffold2208size24599.g16868"/>
</dbReference>
<evidence type="ECO:0000313" key="5">
    <source>
        <dbReference type="Proteomes" id="UP000887566"/>
    </source>
</evidence>
<name>A0A914VPR9_9BILA</name>
<comment type="function">
    <text evidence="2">Responsible for synthesis of pseudouridine from uracil.</text>
</comment>
<comment type="catalytic activity">
    <reaction evidence="2">
        <text>a uridine in RNA = a pseudouridine in RNA</text>
        <dbReference type="Rhea" id="RHEA:48348"/>
        <dbReference type="Rhea" id="RHEA-COMP:12068"/>
        <dbReference type="Rhea" id="RHEA-COMP:12069"/>
        <dbReference type="ChEBI" id="CHEBI:65314"/>
        <dbReference type="ChEBI" id="CHEBI:65315"/>
    </reaction>
</comment>
<dbReference type="Proteomes" id="UP000887566">
    <property type="component" value="Unplaced"/>
</dbReference>
<dbReference type="Gene3D" id="3.30.2350.10">
    <property type="entry name" value="Pseudouridine synthase"/>
    <property type="match status" value="1"/>
</dbReference>
<dbReference type="InterPro" id="IPR020103">
    <property type="entry name" value="PsdUridine_synth_cat_dom_sf"/>
</dbReference>
<dbReference type="GO" id="GO:0003723">
    <property type="term" value="F:RNA binding"/>
    <property type="evidence" value="ECO:0007669"/>
    <property type="project" value="InterPro"/>
</dbReference>
<dbReference type="GO" id="GO:0000455">
    <property type="term" value="P:enzyme-directed rRNA pseudouridine synthesis"/>
    <property type="evidence" value="ECO:0007669"/>
    <property type="project" value="TreeGrafter"/>
</dbReference>
<dbReference type="InterPro" id="IPR006145">
    <property type="entry name" value="PsdUridine_synth_RsuA/RluA"/>
</dbReference>
<dbReference type="SUPFAM" id="SSF55120">
    <property type="entry name" value="Pseudouridine synthase"/>
    <property type="match status" value="1"/>
</dbReference>
<dbReference type="CDD" id="cd02557">
    <property type="entry name" value="PseudoU_synth_ScRIB2"/>
    <property type="match status" value="1"/>
</dbReference>
<protein>
    <recommendedName>
        <fullName evidence="2">Pseudouridine synthase</fullName>
        <ecNumber evidence="2">5.4.99.-</ecNumber>
    </recommendedName>
</protein>
<accession>A0A914VPR9</accession>
<evidence type="ECO:0000259" key="4">
    <source>
        <dbReference type="Pfam" id="PF00849"/>
    </source>
</evidence>
<evidence type="ECO:0000256" key="2">
    <source>
        <dbReference type="RuleBase" id="RU362028"/>
    </source>
</evidence>
<reference evidence="6" key="1">
    <citation type="submission" date="2022-11" db="UniProtKB">
        <authorList>
            <consortium name="WormBaseParasite"/>
        </authorList>
    </citation>
    <scope>IDENTIFICATION</scope>
</reference>
<dbReference type="NCBIfam" id="TIGR00005">
    <property type="entry name" value="rluA_subfam"/>
    <property type="match status" value="1"/>
</dbReference>
<dbReference type="GO" id="GO:0009982">
    <property type="term" value="F:pseudouridine synthase activity"/>
    <property type="evidence" value="ECO:0007669"/>
    <property type="project" value="InterPro"/>
</dbReference>
<evidence type="ECO:0000256" key="3">
    <source>
        <dbReference type="SAM" id="MobiDB-lite"/>
    </source>
</evidence>
<proteinExistence type="inferred from homology"/>
<feature type="compositionally biased region" description="Basic and acidic residues" evidence="3">
    <location>
        <begin position="1"/>
        <end position="11"/>
    </location>
</feature>
<sequence>MAEVDQERAPNDNENQTCLVSPTTRSGDVVASTSGKRPPTTNGREAPASKRAKRQKQEDDEIEMPPPQFTISNGVRFVKPYWGAYKTFAKGRWVGHKLVDIFKKEFLGADPNYMMAAVKLGRFIVNGKCANVDHVIGGRDVIVHYRHRHELPVLDAPLEIIADTDDLLVVNKPPSVPVHACGSYNYHTVISLLHLLHGYKRADLRLLHRLDRTTSGVLLFAKNYATDLKFKTTLGDGHWRKEYICMVDGEFPAEEMVCDKKIGVLVSSMGVQCIRDDGKEARTRFRRSWTDGKRSLVRCYPETGRTHQIRVHLQYLGFPIVNDQLYNKDVWGPNKGKNGNYGMPFDELCEGVKKAHRSELWHIDGTLDPKYTERMRRAADEHLEQEPNLPCDQRPEIDIYCRECHLLKKEVPYDHFVMYLHCLKYETDDWSFTAPLPDWAKEAEAGSEQRVLA</sequence>
<comment type="similarity">
    <text evidence="2">Belongs to the pseudouridine synthase RluA family.</text>
</comment>
<evidence type="ECO:0000313" key="6">
    <source>
        <dbReference type="WBParaSite" id="PSAMB.scaffold2208size24599.g16868.t1"/>
    </source>
</evidence>
<dbReference type="AlphaFoldDB" id="A0A914VPR9"/>
<dbReference type="EC" id="5.4.99.-" evidence="2"/>
<organism evidence="5 6">
    <name type="scientific">Plectus sambesii</name>
    <dbReference type="NCBI Taxonomy" id="2011161"/>
    <lineage>
        <taxon>Eukaryota</taxon>
        <taxon>Metazoa</taxon>
        <taxon>Ecdysozoa</taxon>
        <taxon>Nematoda</taxon>
        <taxon>Chromadorea</taxon>
        <taxon>Plectida</taxon>
        <taxon>Plectina</taxon>
        <taxon>Plectoidea</taxon>
        <taxon>Plectidae</taxon>
        <taxon>Plectus</taxon>
    </lineage>
</organism>
<evidence type="ECO:0000256" key="1">
    <source>
        <dbReference type="PIRSR" id="PIRSR606225-1"/>
    </source>
</evidence>
<dbReference type="PANTHER" id="PTHR21600:SF40">
    <property type="entry name" value="PSEUDOURIDYLATE SYNTHASE RPUSD2"/>
    <property type="match status" value="1"/>
</dbReference>
<dbReference type="PANTHER" id="PTHR21600">
    <property type="entry name" value="MITOCHONDRIAL RNA PSEUDOURIDINE SYNTHASE"/>
    <property type="match status" value="1"/>
</dbReference>
<feature type="active site" evidence="1">
    <location>
        <position position="211"/>
    </location>
</feature>
<dbReference type="PROSITE" id="PS01129">
    <property type="entry name" value="PSI_RLU"/>
    <property type="match status" value="1"/>
</dbReference>
<keyword evidence="2" id="KW-0413">Isomerase</keyword>
<dbReference type="InterPro" id="IPR006224">
    <property type="entry name" value="PsdUridine_synth_RluA-like_CS"/>
</dbReference>
<feature type="domain" description="Pseudouridine synthase RsuA/RluA-like" evidence="4">
    <location>
        <begin position="166"/>
        <end position="314"/>
    </location>
</feature>
<keyword evidence="5" id="KW-1185">Reference proteome</keyword>
<dbReference type="InterPro" id="IPR006225">
    <property type="entry name" value="PsdUridine_synth_RluC/D"/>
</dbReference>
<dbReference type="Pfam" id="PF00849">
    <property type="entry name" value="PseudoU_synth_2"/>
    <property type="match status" value="1"/>
</dbReference>